<protein>
    <submittedName>
        <fullName evidence="1">Uncharacterized protein</fullName>
    </submittedName>
</protein>
<proteinExistence type="predicted"/>
<dbReference type="AlphaFoldDB" id="A0A2P2PVT5"/>
<accession>A0A2P2PVT5</accession>
<name>A0A2P2PVT5_RHIMU</name>
<sequence length="68" mass="8194">MPPNRKRVRAVLATIFHLYRQLHYSTENSENLSSARVECNGHFDNLYILNFRLPFKRDKEIVTKKRFN</sequence>
<dbReference type="EMBL" id="GGEC01078362">
    <property type="protein sequence ID" value="MBX58846.1"/>
    <property type="molecule type" value="Transcribed_RNA"/>
</dbReference>
<evidence type="ECO:0000313" key="1">
    <source>
        <dbReference type="EMBL" id="MBX58846.1"/>
    </source>
</evidence>
<organism evidence="1">
    <name type="scientific">Rhizophora mucronata</name>
    <name type="common">Asiatic mangrove</name>
    <dbReference type="NCBI Taxonomy" id="61149"/>
    <lineage>
        <taxon>Eukaryota</taxon>
        <taxon>Viridiplantae</taxon>
        <taxon>Streptophyta</taxon>
        <taxon>Embryophyta</taxon>
        <taxon>Tracheophyta</taxon>
        <taxon>Spermatophyta</taxon>
        <taxon>Magnoliopsida</taxon>
        <taxon>eudicotyledons</taxon>
        <taxon>Gunneridae</taxon>
        <taxon>Pentapetalae</taxon>
        <taxon>rosids</taxon>
        <taxon>fabids</taxon>
        <taxon>Malpighiales</taxon>
        <taxon>Rhizophoraceae</taxon>
        <taxon>Rhizophora</taxon>
    </lineage>
</organism>
<reference evidence="1" key="1">
    <citation type="submission" date="2018-02" db="EMBL/GenBank/DDBJ databases">
        <title>Rhizophora mucronata_Transcriptome.</title>
        <authorList>
            <person name="Meera S.P."/>
            <person name="Sreeshan A."/>
            <person name="Augustine A."/>
        </authorList>
    </citation>
    <scope>NUCLEOTIDE SEQUENCE</scope>
    <source>
        <tissue evidence="1">Leaf</tissue>
    </source>
</reference>